<feature type="region of interest" description="Disordered" evidence="1">
    <location>
        <begin position="105"/>
        <end position="131"/>
    </location>
</feature>
<evidence type="ECO:0000256" key="1">
    <source>
        <dbReference type="SAM" id="MobiDB-lite"/>
    </source>
</evidence>
<dbReference type="EMBL" id="LHXV01000124">
    <property type="protein sequence ID" value="KXA98990.1"/>
    <property type="molecule type" value="Genomic_DNA"/>
</dbReference>
<evidence type="ECO:0000313" key="3">
    <source>
        <dbReference type="Proteomes" id="UP000070344"/>
    </source>
</evidence>
<proteinExistence type="predicted"/>
<feature type="compositionally biased region" description="Basic and acidic residues" evidence="1">
    <location>
        <begin position="121"/>
        <end position="131"/>
    </location>
</feature>
<evidence type="ECO:0008006" key="4">
    <source>
        <dbReference type="Google" id="ProtNLM"/>
    </source>
</evidence>
<reference evidence="2 3" key="1">
    <citation type="journal article" date="2016" name="Sci. Rep.">
        <title>Metabolic traits of an uncultured archaeal lineage -MSBL1- from brine pools of the Red Sea.</title>
        <authorList>
            <person name="Mwirichia R."/>
            <person name="Alam I."/>
            <person name="Rashid M."/>
            <person name="Vinu M."/>
            <person name="Ba-Alawi W."/>
            <person name="Anthony Kamau A."/>
            <person name="Kamanda Ngugi D."/>
            <person name="Goker M."/>
            <person name="Klenk H.P."/>
            <person name="Bajic V."/>
            <person name="Stingl U."/>
        </authorList>
    </citation>
    <scope>NUCLEOTIDE SEQUENCE [LARGE SCALE GENOMIC DNA]</scope>
    <source>
        <strain evidence="2">SCGC-AAA259O05</strain>
    </source>
</reference>
<sequence>MSSRDRGLDQEEAGGDLLMSKGITSNPKKWHSMDLPPEALEVLKAVERLETERFGANGKRIALEVYGYERGRGEGPSGERIKEQTRCLHDLGLIKDASNSDRAKWKVTEEGKGVLSKTRRKEVESRLEGKK</sequence>
<evidence type="ECO:0000313" key="2">
    <source>
        <dbReference type="EMBL" id="KXA98990.1"/>
    </source>
</evidence>
<comment type="caution">
    <text evidence="2">The sequence shown here is derived from an EMBL/GenBank/DDBJ whole genome shotgun (WGS) entry which is preliminary data.</text>
</comment>
<name>A0A133UXT3_9EURY</name>
<dbReference type="Proteomes" id="UP000070344">
    <property type="component" value="Unassembled WGS sequence"/>
</dbReference>
<gene>
    <name evidence="2" type="ORF">AKJ41_06170</name>
</gene>
<feature type="region of interest" description="Disordered" evidence="1">
    <location>
        <begin position="1"/>
        <end position="33"/>
    </location>
</feature>
<protein>
    <recommendedName>
        <fullName evidence="4">Restriction system protein Mrr-like N-terminal domain-containing protein</fullName>
    </recommendedName>
</protein>
<organism evidence="2 3">
    <name type="scientific">candidate division MSBL1 archaeon SCGC-AAA259O05</name>
    <dbReference type="NCBI Taxonomy" id="1698271"/>
    <lineage>
        <taxon>Archaea</taxon>
        <taxon>Methanobacteriati</taxon>
        <taxon>Methanobacteriota</taxon>
        <taxon>candidate division MSBL1</taxon>
    </lineage>
</organism>
<accession>A0A133UXT3</accession>
<dbReference type="AlphaFoldDB" id="A0A133UXT3"/>
<keyword evidence="3" id="KW-1185">Reference proteome</keyword>